<evidence type="ECO:0000313" key="11">
    <source>
        <dbReference type="EMBL" id="RDL44552.1"/>
    </source>
</evidence>
<evidence type="ECO:0000256" key="7">
    <source>
        <dbReference type="ARBA" id="ARBA00048247"/>
    </source>
</evidence>
<feature type="domain" description="MobA-like NTP transferase" evidence="10">
    <location>
        <begin position="13"/>
        <end position="134"/>
    </location>
</feature>
<dbReference type="CDD" id="cd02540">
    <property type="entry name" value="GT2_GlmU_N_bac"/>
    <property type="match status" value="1"/>
</dbReference>
<evidence type="ECO:0000256" key="2">
    <source>
        <dbReference type="ARBA" id="ARBA00007947"/>
    </source>
</evidence>
<comment type="similarity">
    <text evidence="2">In the N-terminal section; belongs to the N-acetylglucosamine-1-phosphate uridyltransferase family.</text>
</comment>
<dbReference type="PANTHER" id="PTHR43584:SF3">
    <property type="entry name" value="BIFUNCTIONAL PROTEIN GLMU"/>
    <property type="match status" value="1"/>
</dbReference>
<evidence type="ECO:0000256" key="3">
    <source>
        <dbReference type="ARBA" id="ARBA00022679"/>
    </source>
</evidence>
<dbReference type="PANTHER" id="PTHR43584">
    <property type="entry name" value="NUCLEOTIDYL TRANSFERASE"/>
    <property type="match status" value="1"/>
</dbReference>
<reference evidence="11 12" key="1">
    <citation type="submission" date="2018-06" db="EMBL/GenBank/DDBJ databases">
        <title>Marinomonas sp. YLB-05 draft genome sequence.</title>
        <authorList>
            <person name="Yu L."/>
            <person name="Tang X."/>
        </authorList>
    </citation>
    <scope>NUCLEOTIDE SEQUENCE [LARGE SCALE GENOMIC DNA]</scope>
    <source>
        <strain evidence="11 12">YLB-05</strain>
    </source>
</reference>
<dbReference type="InterPro" id="IPR029044">
    <property type="entry name" value="Nucleotide-diphossugar_trans"/>
</dbReference>
<evidence type="ECO:0000256" key="5">
    <source>
        <dbReference type="ARBA" id="ARBA00022842"/>
    </source>
</evidence>
<dbReference type="GO" id="GO:0019134">
    <property type="term" value="F:glucosamine-1-phosphate N-acetyltransferase activity"/>
    <property type="evidence" value="ECO:0007669"/>
    <property type="project" value="UniProtKB-EC"/>
</dbReference>
<sequence>MAHHSKTKAVIQAVVLAAGKGTRMGSDLHKVLHSLAGKPMLAHVLDNLKKLDASNTVVVVGAGREQITNMFPDIKTVIQEEQLGTGHAVLAAKNAIAQDSSVTLVLYGDVPLVSADTMQTLCNKVTQQRCLAVLGFRPKDTLAYGRLITDDTGELERIVEYAEASEAERQEPLCNSGILAGRSDVLFELLARVENDNSKGEYYLTDVVALARDAGYQVVTAEADPLEVTGVNSKDELAKLNSQLAEERDVL</sequence>
<comment type="catalytic activity">
    <reaction evidence="8">
        <text>N-acetyl-alpha-D-glucosamine 1-phosphate + UTP + H(+) = UDP-N-acetyl-alpha-D-glucosamine + diphosphate</text>
        <dbReference type="Rhea" id="RHEA:13509"/>
        <dbReference type="ChEBI" id="CHEBI:15378"/>
        <dbReference type="ChEBI" id="CHEBI:33019"/>
        <dbReference type="ChEBI" id="CHEBI:46398"/>
        <dbReference type="ChEBI" id="CHEBI:57705"/>
        <dbReference type="ChEBI" id="CHEBI:57776"/>
        <dbReference type="EC" id="2.7.7.23"/>
    </reaction>
</comment>
<dbReference type="SUPFAM" id="SSF53448">
    <property type="entry name" value="Nucleotide-diphospho-sugar transferases"/>
    <property type="match status" value="1"/>
</dbReference>
<keyword evidence="6" id="KW-0012">Acyltransferase</keyword>
<dbReference type="Pfam" id="PF12804">
    <property type="entry name" value="NTP_transf_3"/>
    <property type="match status" value="1"/>
</dbReference>
<evidence type="ECO:0000259" key="10">
    <source>
        <dbReference type="Pfam" id="PF12804"/>
    </source>
</evidence>
<keyword evidence="3" id="KW-0808">Transferase</keyword>
<organism evidence="11 12">
    <name type="scientific">Marinomonas piezotolerans</name>
    <dbReference type="NCBI Taxonomy" id="2213058"/>
    <lineage>
        <taxon>Bacteria</taxon>
        <taxon>Pseudomonadati</taxon>
        <taxon>Pseudomonadota</taxon>
        <taxon>Gammaproteobacteria</taxon>
        <taxon>Oceanospirillales</taxon>
        <taxon>Oceanospirillaceae</taxon>
        <taxon>Marinomonas</taxon>
    </lineage>
</organism>
<dbReference type="InterPro" id="IPR025877">
    <property type="entry name" value="MobA-like_NTP_Trfase"/>
</dbReference>
<dbReference type="Gene3D" id="3.90.550.10">
    <property type="entry name" value="Spore Coat Polysaccharide Biosynthesis Protein SpsA, Chain A"/>
    <property type="match status" value="1"/>
</dbReference>
<evidence type="ECO:0000256" key="8">
    <source>
        <dbReference type="ARBA" id="ARBA00048493"/>
    </source>
</evidence>
<dbReference type="AlphaFoldDB" id="A0A370U9U6"/>
<comment type="similarity">
    <text evidence="1">In the C-terminal section; belongs to the transferase hexapeptide repeat family.</text>
</comment>
<accession>A0A370U9U6</accession>
<evidence type="ECO:0000256" key="1">
    <source>
        <dbReference type="ARBA" id="ARBA00007707"/>
    </source>
</evidence>
<keyword evidence="4" id="KW-0548">Nucleotidyltransferase</keyword>
<gene>
    <name evidence="11" type="ORF">DN730_09170</name>
</gene>
<evidence type="ECO:0000256" key="9">
    <source>
        <dbReference type="ARBA" id="ARBA00049628"/>
    </source>
</evidence>
<proteinExistence type="inferred from homology"/>
<evidence type="ECO:0000313" key="12">
    <source>
        <dbReference type="Proteomes" id="UP000254326"/>
    </source>
</evidence>
<comment type="catalytic activity">
    <reaction evidence="7">
        <text>alpha-D-glucosamine 1-phosphate + acetyl-CoA = N-acetyl-alpha-D-glucosamine 1-phosphate + CoA + H(+)</text>
        <dbReference type="Rhea" id="RHEA:13725"/>
        <dbReference type="ChEBI" id="CHEBI:15378"/>
        <dbReference type="ChEBI" id="CHEBI:57287"/>
        <dbReference type="ChEBI" id="CHEBI:57288"/>
        <dbReference type="ChEBI" id="CHEBI:57776"/>
        <dbReference type="ChEBI" id="CHEBI:58516"/>
        <dbReference type="EC" id="2.3.1.157"/>
    </reaction>
</comment>
<evidence type="ECO:0000256" key="6">
    <source>
        <dbReference type="ARBA" id="ARBA00023315"/>
    </source>
</evidence>
<protein>
    <recommendedName>
        <fullName evidence="10">MobA-like NTP transferase domain-containing protein</fullName>
    </recommendedName>
</protein>
<evidence type="ECO:0000256" key="4">
    <source>
        <dbReference type="ARBA" id="ARBA00022695"/>
    </source>
</evidence>
<keyword evidence="5" id="KW-0460">Magnesium</keyword>
<dbReference type="EMBL" id="QKRA01000003">
    <property type="protein sequence ID" value="RDL44552.1"/>
    <property type="molecule type" value="Genomic_DNA"/>
</dbReference>
<comment type="function">
    <text evidence="9">Catalyzes the last two sequential reactions in the de novo biosynthetic pathway for UDP-N-acetylglucosamine (UDP-GlcNAc). The C-terminal domain catalyzes the transfer of acetyl group from acetyl coenzyme A to glucosamine-1-phosphate (GlcN-1-P) to produce N-acetylglucosamine-1-phosphate (GlcNAc-1-P), which is converted into UDP-GlcNAc by the transfer of uridine 5-monophosphate (from uridine 5-triphosphate), a reaction catalyzed by the N-terminal domain.</text>
</comment>
<keyword evidence="12" id="KW-1185">Reference proteome</keyword>
<dbReference type="RefSeq" id="WP_115467815.1">
    <property type="nucleotide sequence ID" value="NZ_QKRA01000003.1"/>
</dbReference>
<dbReference type="InterPro" id="IPR050065">
    <property type="entry name" value="GlmU-like"/>
</dbReference>
<comment type="caution">
    <text evidence="11">The sequence shown here is derived from an EMBL/GenBank/DDBJ whole genome shotgun (WGS) entry which is preliminary data.</text>
</comment>
<name>A0A370U9U6_9GAMM</name>
<dbReference type="GO" id="GO:0003977">
    <property type="term" value="F:UDP-N-acetylglucosamine diphosphorylase activity"/>
    <property type="evidence" value="ECO:0007669"/>
    <property type="project" value="UniProtKB-EC"/>
</dbReference>
<dbReference type="OrthoDB" id="9775031at2"/>
<dbReference type="Proteomes" id="UP000254326">
    <property type="component" value="Unassembled WGS sequence"/>
</dbReference>